<dbReference type="SMART" id="SM00220">
    <property type="entry name" value="S_TKc"/>
    <property type="match status" value="1"/>
</dbReference>
<keyword evidence="3" id="KW-0547">Nucleotide-binding</keyword>
<reference evidence="9" key="1">
    <citation type="journal article" date="2020" name="Nat. Commun.">
        <title>Genome assembly of wild tea tree DASZ reveals pedigree and selection history of tea varieties.</title>
        <authorList>
            <person name="Zhang W."/>
            <person name="Zhang Y."/>
            <person name="Qiu H."/>
            <person name="Guo Y."/>
            <person name="Wan H."/>
            <person name="Zhang X."/>
            <person name="Scossa F."/>
            <person name="Alseekh S."/>
            <person name="Zhang Q."/>
            <person name="Wang P."/>
            <person name="Xu L."/>
            <person name="Schmidt M.H."/>
            <person name="Jia X."/>
            <person name="Li D."/>
            <person name="Zhu A."/>
            <person name="Guo F."/>
            <person name="Chen W."/>
            <person name="Ni D."/>
            <person name="Usadel B."/>
            <person name="Fernie A.R."/>
            <person name="Wen W."/>
        </authorList>
    </citation>
    <scope>NUCLEOTIDE SEQUENCE [LARGE SCALE GENOMIC DNA]</scope>
    <source>
        <strain evidence="9">cv. G240</strain>
    </source>
</reference>
<keyword evidence="1" id="KW-0723">Serine/threonine-protein kinase</keyword>
<comment type="caution">
    <text evidence="8">The sequence shown here is derived from an EMBL/GenBank/DDBJ whole genome shotgun (WGS) entry which is preliminary data.</text>
</comment>
<evidence type="ECO:0000256" key="3">
    <source>
        <dbReference type="ARBA" id="ARBA00022741"/>
    </source>
</evidence>
<keyword evidence="4" id="KW-0418">Kinase</keyword>
<evidence type="ECO:0000256" key="4">
    <source>
        <dbReference type="ARBA" id="ARBA00022777"/>
    </source>
</evidence>
<dbReference type="GO" id="GO:0005524">
    <property type="term" value="F:ATP binding"/>
    <property type="evidence" value="ECO:0007669"/>
    <property type="project" value="UniProtKB-KW"/>
</dbReference>
<keyword evidence="6" id="KW-0812">Transmembrane</keyword>
<dbReference type="PANTHER" id="PTHR43895">
    <property type="entry name" value="CALCIUM/CALMODULIN-DEPENDENT PROTEIN KINASE KINASE-RELATED"/>
    <property type="match status" value="1"/>
</dbReference>
<dbReference type="Gene3D" id="1.10.510.10">
    <property type="entry name" value="Transferase(Phosphotransferase) domain 1"/>
    <property type="match status" value="2"/>
</dbReference>
<feature type="non-terminal residue" evidence="8">
    <location>
        <position position="227"/>
    </location>
</feature>
<evidence type="ECO:0000313" key="9">
    <source>
        <dbReference type="Proteomes" id="UP000593564"/>
    </source>
</evidence>
<sequence>IVTATARLELEEVNLCVEFPPVIISQKANTIKKTCSKKEDHETQTSGGGRFAKVKFAQSTETGDSVAMKVLDRSTIFNRKIYKKSTAVLSLIRNIKREISIMKLVRHPNVVLHHRQLSEAESKRYFQQLIDGVNYCHIKGVYHRDLKPENLLLDSQGNLKISDFGLSALPGESASFEQLVGLLTMLHLRGYDGAMANVWSCGVILCVLMVGYLPFDKIDLTTLSSKA</sequence>
<dbReference type="SUPFAM" id="SSF56112">
    <property type="entry name" value="Protein kinase-like (PK-like)"/>
    <property type="match status" value="1"/>
</dbReference>
<gene>
    <name evidence="8" type="ORF">HYC85_023946</name>
</gene>
<feature type="transmembrane region" description="Helical" evidence="6">
    <location>
        <begin position="194"/>
        <end position="215"/>
    </location>
</feature>
<keyword evidence="9" id="KW-1185">Reference proteome</keyword>
<dbReference type="Pfam" id="PF00069">
    <property type="entry name" value="Pkinase"/>
    <property type="match status" value="1"/>
</dbReference>
<dbReference type="PROSITE" id="PS50011">
    <property type="entry name" value="PROTEIN_KINASE_DOM"/>
    <property type="match status" value="1"/>
</dbReference>
<dbReference type="PANTHER" id="PTHR43895:SF114">
    <property type="entry name" value="NON-SPECIFIC SERINE_THREONINE PROTEIN KINASE"/>
    <property type="match status" value="1"/>
</dbReference>
<dbReference type="AlphaFoldDB" id="A0A7J7GGS1"/>
<proteinExistence type="predicted"/>
<keyword evidence="2" id="KW-0808">Transferase</keyword>
<evidence type="ECO:0000256" key="6">
    <source>
        <dbReference type="SAM" id="Phobius"/>
    </source>
</evidence>
<feature type="domain" description="Protein kinase" evidence="7">
    <location>
        <begin position="40"/>
        <end position="227"/>
    </location>
</feature>
<protein>
    <recommendedName>
        <fullName evidence="7">Protein kinase domain-containing protein</fullName>
    </recommendedName>
</protein>
<dbReference type="Proteomes" id="UP000593564">
    <property type="component" value="Unassembled WGS sequence"/>
</dbReference>
<dbReference type="GO" id="GO:0004674">
    <property type="term" value="F:protein serine/threonine kinase activity"/>
    <property type="evidence" value="ECO:0007669"/>
    <property type="project" value="UniProtKB-KW"/>
</dbReference>
<keyword evidence="6" id="KW-1133">Transmembrane helix</keyword>
<reference evidence="8 9" key="2">
    <citation type="submission" date="2020-07" db="EMBL/GenBank/DDBJ databases">
        <title>Genome assembly of wild tea tree DASZ reveals pedigree and selection history of tea varieties.</title>
        <authorList>
            <person name="Zhang W."/>
        </authorList>
    </citation>
    <scope>NUCLEOTIDE SEQUENCE [LARGE SCALE GENOMIC DNA]</scope>
    <source>
        <strain evidence="9">cv. G240</strain>
        <tissue evidence="8">Leaf</tissue>
    </source>
</reference>
<evidence type="ECO:0000256" key="1">
    <source>
        <dbReference type="ARBA" id="ARBA00022527"/>
    </source>
</evidence>
<dbReference type="PROSITE" id="PS00108">
    <property type="entry name" value="PROTEIN_KINASE_ST"/>
    <property type="match status" value="1"/>
</dbReference>
<accession>A0A7J7GGS1</accession>
<evidence type="ECO:0000259" key="7">
    <source>
        <dbReference type="PROSITE" id="PS50011"/>
    </source>
</evidence>
<evidence type="ECO:0000256" key="5">
    <source>
        <dbReference type="ARBA" id="ARBA00022840"/>
    </source>
</evidence>
<organism evidence="8 9">
    <name type="scientific">Camellia sinensis</name>
    <name type="common">Tea plant</name>
    <name type="synonym">Thea sinensis</name>
    <dbReference type="NCBI Taxonomy" id="4442"/>
    <lineage>
        <taxon>Eukaryota</taxon>
        <taxon>Viridiplantae</taxon>
        <taxon>Streptophyta</taxon>
        <taxon>Embryophyta</taxon>
        <taxon>Tracheophyta</taxon>
        <taxon>Spermatophyta</taxon>
        <taxon>Magnoliopsida</taxon>
        <taxon>eudicotyledons</taxon>
        <taxon>Gunneridae</taxon>
        <taxon>Pentapetalae</taxon>
        <taxon>asterids</taxon>
        <taxon>Ericales</taxon>
        <taxon>Theaceae</taxon>
        <taxon>Camellia</taxon>
    </lineage>
</organism>
<dbReference type="InterPro" id="IPR011009">
    <property type="entry name" value="Kinase-like_dom_sf"/>
</dbReference>
<evidence type="ECO:0000256" key="2">
    <source>
        <dbReference type="ARBA" id="ARBA00022679"/>
    </source>
</evidence>
<name>A0A7J7GGS1_CAMSI</name>
<dbReference type="EMBL" id="JACBKZ010000011">
    <property type="protein sequence ID" value="KAF5939687.1"/>
    <property type="molecule type" value="Genomic_DNA"/>
</dbReference>
<dbReference type="InterPro" id="IPR008271">
    <property type="entry name" value="Ser/Thr_kinase_AS"/>
</dbReference>
<dbReference type="InterPro" id="IPR000719">
    <property type="entry name" value="Prot_kinase_dom"/>
</dbReference>
<evidence type="ECO:0000313" key="8">
    <source>
        <dbReference type="EMBL" id="KAF5939687.1"/>
    </source>
</evidence>
<keyword evidence="5" id="KW-0067">ATP-binding</keyword>
<dbReference type="GO" id="GO:0007165">
    <property type="term" value="P:signal transduction"/>
    <property type="evidence" value="ECO:0007669"/>
    <property type="project" value="TreeGrafter"/>
</dbReference>
<keyword evidence="6" id="KW-0472">Membrane</keyword>